<sequence length="158" mass="17506">MRTFAVIQGLPVIEMEAGNECGRVIDLLMYNNQITGLLVDMRGWLNRHRFLLLENVSSIGEQAVMIRSKDDLEACQSHDAFETSISLTVGRQKLKGMELLSETGTLLGLVEDVYFHENVGTIVGYKVTDGLLADLTTGQQMYSGQQLVIGKERAILSN</sequence>
<dbReference type="SUPFAM" id="SSF50346">
    <property type="entry name" value="PRC-barrel domain"/>
    <property type="match status" value="1"/>
</dbReference>
<comment type="caution">
    <text evidence="2">The sequence shown here is derived from an EMBL/GenBank/DDBJ whole genome shotgun (WGS) entry which is preliminary data.</text>
</comment>
<evidence type="ECO:0000259" key="1">
    <source>
        <dbReference type="Pfam" id="PF05239"/>
    </source>
</evidence>
<protein>
    <submittedName>
        <fullName evidence="2">PRC-barrel domain-containing protein</fullName>
    </submittedName>
</protein>
<gene>
    <name evidence="2" type="ORF">NDM98_14500</name>
</gene>
<dbReference type="Proteomes" id="UP001203665">
    <property type="component" value="Unassembled WGS sequence"/>
</dbReference>
<dbReference type="InterPro" id="IPR027275">
    <property type="entry name" value="PRC-brl_dom"/>
</dbReference>
<accession>A0ABT0XMU3</accession>
<evidence type="ECO:0000313" key="3">
    <source>
        <dbReference type="Proteomes" id="UP001203665"/>
    </source>
</evidence>
<dbReference type="EMBL" id="JAMQJY010000002">
    <property type="protein sequence ID" value="MCM2676559.1"/>
    <property type="molecule type" value="Genomic_DNA"/>
</dbReference>
<organism evidence="2 3">
    <name type="scientific">Alkalicoccobacillus plakortidis</name>
    <dbReference type="NCBI Taxonomy" id="444060"/>
    <lineage>
        <taxon>Bacteria</taxon>
        <taxon>Bacillati</taxon>
        <taxon>Bacillota</taxon>
        <taxon>Bacilli</taxon>
        <taxon>Bacillales</taxon>
        <taxon>Bacillaceae</taxon>
        <taxon>Alkalicoccobacillus</taxon>
    </lineage>
</organism>
<keyword evidence="3" id="KW-1185">Reference proteome</keyword>
<evidence type="ECO:0000313" key="2">
    <source>
        <dbReference type="EMBL" id="MCM2676559.1"/>
    </source>
</evidence>
<dbReference type="Pfam" id="PF05239">
    <property type="entry name" value="PRC"/>
    <property type="match status" value="1"/>
</dbReference>
<name>A0ABT0XMU3_9BACI</name>
<feature type="domain" description="PRC-barrel" evidence="1">
    <location>
        <begin position="92"/>
        <end position="131"/>
    </location>
</feature>
<dbReference type="InterPro" id="IPR011033">
    <property type="entry name" value="PRC_barrel-like_sf"/>
</dbReference>
<dbReference type="RefSeq" id="WP_251609255.1">
    <property type="nucleotide sequence ID" value="NZ_JAMQJY010000002.1"/>
</dbReference>
<proteinExistence type="predicted"/>
<reference evidence="2" key="1">
    <citation type="submission" date="2022-06" db="EMBL/GenBank/DDBJ databases">
        <title>Alkalicoccobacillus porphyridii sp. nov., isolated from a marine red alga, Porphyridium purpureum and reclassification of Shouchella plakortidis and Shouchella gibsonii as Alkalicoccobacillus plakortidis comb. nov. and Alkalicoccobacillus gibsonii comb. nov.</title>
        <authorList>
            <person name="Kim K.H."/>
            <person name="Lee J.K."/>
            <person name="Han D.M."/>
            <person name="Baek J.H."/>
            <person name="Jeon C.O."/>
        </authorList>
    </citation>
    <scope>NUCLEOTIDE SEQUENCE</scope>
    <source>
        <strain evidence="2">DSM 19153</strain>
    </source>
</reference>